<dbReference type="GO" id="GO:0015293">
    <property type="term" value="F:symporter activity"/>
    <property type="evidence" value="ECO:0007669"/>
    <property type="project" value="InterPro"/>
</dbReference>
<dbReference type="GO" id="GO:0006814">
    <property type="term" value="P:sodium ion transport"/>
    <property type="evidence" value="ECO:0007669"/>
    <property type="project" value="InterPro"/>
</dbReference>
<keyword evidence="2" id="KW-0472">Membrane</keyword>
<gene>
    <name evidence="3" type="primary">yicJ_5</name>
    <name evidence="3" type="ORF">NCTC12119_03841</name>
</gene>
<reference evidence="3 4" key="1">
    <citation type="submission" date="2018-06" db="EMBL/GenBank/DDBJ databases">
        <authorList>
            <consortium name="Pathogen Informatics"/>
            <person name="Doyle S."/>
        </authorList>
    </citation>
    <scope>NUCLEOTIDE SEQUENCE [LARGE SCALE GENOMIC DNA]</scope>
    <source>
        <strain evidence="3 4">NCTC12119</strain>
    </source>
</reference>
<keyword evidence="2" id="KW-1133">Transmembrane helix</keyword>
<dbReference type="Proteomes" id="UP000255528">
    <property type="component" value="Unassembled WGS sequence"/>
</dbReference>
<feature type="transmembrane region" description="Helical" evidence="2">
    <location>
        <begin position="82"/>
        <end position="98"/>
    </location>
</feature>
<dbReference type="CDD" id="cd17332">
    <property type="entry name" value="MFS_MelB_like"/>
    <property type="match status" value="1"/>
</dbReference>
<dbReference type="Gene3D" id="1.20.1250.20">
    <property type="entry name" value="MFS general substrate transporter like domains"/>
    <property type="match status" value="1"/>
</dbReference>
<dbReference type="FunFam" id="1.20.1250.20:FF:000045">
    <property type="entry name" value="Glycoside-pentoside-hexuronide family transporter"/>
    <property type="match status" value="1"/>
</dbReference>
<feature type="transmembrane region" description="Helical" evidence="2">
    <location>
        <begin position="12"/>
        <end position="36"/>
    </location>
</feature>
<dbReference type="AlphaFoldDB" id="A0A381CBV1"/>
<evidence type="ECO:0000256" key="2">
    <source>
        <dbReference type="SAM" id="Phobius"/>
    </source>
</evidence>
<feature type="transmembrane region" description="Helical" evidence="2">
    <location>
        <begin position="365"/>
        <end position="392"/>
    </location>
</feature>
<sequence length="466" mass="52322">MESGKLSIKEKIGYGMGDAGCNIIFGAIMLFVNYFYTDIFGLAPALVGVMLLSIRVIDAITDPIMGAIADRTQTRWGRFRPWILWMAAPFAFFSYLMFTTPDWAYSSKVIYAFVTYFLLSLTYTAINIPYCSLGSVITNDPKERVACQSYRFVMVGIATLILSLSLLPMVDWFGGGDKAKGYQMAMGILAVLGMCMFLFCFSTVRERVRPAVPSNDDLKADLKDVWKNDQWVRILLLTLCNVCPGFIRMAATMYYVTWVMGQSTSFATLFISLGVVGMMGGSMLAKVLTDRICKLKVFFWTNIVLAIFSSGFYFLDPHATTLIVVMYFLLNILHQIPSPLHWSLMADVDDYGEWKTGKRITGISFSGNLFFLKLGLAIAGAMVGFLLSWYGYDAGAKQQSPESINGIVMLFTIIPGVGYLITAGVVRLLKVDREMMQRIQADLEKRRINYRELNEYHDSKPVEAKL</sequence>
<evidence type="ECO:0000256" key="1">
    <source>
        <dbReference type="ARBA" id="ARBA00009617"/>
    </source>
</evidence>
<protein>
    <submittedName>
        <fullName evidence="3">Inner membrane symporter yicJ</fullName>
    </submittedName>
</protein>
<accession>A0A381CBV1</accession>
<feature type="transmembrane region" description="Helical" evidence="2">
    <location>
        <begin position="266"/>
        <end position="285"/>
    </location>
</feature>
<feature type="transmembrane region" description="Helical" evidence="2">
    <location>
        <begin position="110"/>
        <end position="131"/>
    </location>
</feature>
<dbReference type="GO" id="GO:0005886">
    <property type="term" value="C:plasma membrane"/>
    <property type="evidence" value="ECO:0007669"/>
    <property type="project" value="TreeGrafter"/>
</dbReference>
<keyword evidence="2" id="KW-0812">Transmembrane</keyword>
<name>A0A381CBV1_9ENTR</name>
<evidence type="ECO:0000313" key="3">
    <source>
        <dbReference type="EMBL" id="SUW65301.1"/>
    </source>
</evidence>
<dbReference type="SUPFAM" id="SSF103473">
    <property type="entry name" value="MFS general substrate transporter"/>
    <property type="match status" value="1"/>
</dbReference>
<feature type="transmembrane region" description="Helical" evidence="2">
    <location>
        <begin position="231"/>
        <end position="254"/>
    </location>
</feature>
<feature type="transmembrane region" description="Helical" evidence="2">
    <location>
        <begin position="404"/>
        <end position="429"/>
    </location>
</feature>
<feature type="transmembrane region" description="Helical" evidence="2">
    <location>
        <begin position="321"/>
        <end position="344"/>
    </location>
</feature>
<comment type="similarity">
    <text evidence="1">Belongs to the sodium:galactoside symporter (TC 2.A.2) family.</text>
</comment>
<feature type="transmembrane region" description="Helical" evidence="2">
    <location>
        <begin position="152"/>
        <end position="170"/>
    </location>
</feature>
<dbReference type="NCBIfam" id="TIGR00792">
    <property type="entry name" value="gph"/>
    <property type="match status" value="1"/>
</dbReference>
<dbReference type="InterPro" id="IPR001927">
    <property type="entry name" value="Na/Gal_symport"/>
</dbReference>
<dbReference type="PANTHER" id="PTHR11328">
    <property type="entry name" value="MAJOR FACILITATOR SUPERFAMILY DOMAIN-CONTAINING PROTEIN"/>
    <property type="match status" value="1"/>
</dbReference>
<dbReference type="GO" id="GO:0008643">
    <property type="term" value="P:carbohydrate transport"/>
    <property type="evidence" value="ECO:0007669"/>
    <property type="project" value="InterPro"/>
</dbReference>
<dbReference type="RefSeq" id="WP_115630813.1">
    <property type="nucleotide sequence ID" value="NZ_UIGI01000001.1"/>
</dbReference>
<organism evidence="3 4">
    <name type="scientific">Buttiauxella agrestis</name>
    <dbReference type="NCBI Taxonomy" id="82977"/>
    <lineage>
        <taxon>Bacteria</taxon>
        <taxon>Pseudomonadati</taxon>
        <taxon>Pseudomonadota</taxon>
        <taxon>Gammaproteobacteria</taxon>
        <taxon>Enterobacterales</taxon>
        <taxon>Enterobacteriaceae</taxon>
        <taxon>Buttiauxella</taxon>
    </lineage>
</organism>
<feature type="transmembrane region" description="Helical" evidence="2">
    <location>
        <begin position="42"/>
        <end position="61"/>
    </location>
</feature>
<dbReference type="PANTHER" id="PTHR11328:SF24">
    <property type="entry name" value="MAJOR FACILITATOR SUPERFAMILY (MFS) PROFILE DOMAIN-CONTAINING PROTEIN"/>
    <property type="match status" value="1"/>
</dbReference>
<dbReference type="Pfam" id="PF13347">
    <property type="entry name" value="MFS_2"/>
    <property type="match status" value="1"/>
</dbReference>
<dbReference type="InterPro" id="IPR036259">
    <property type="entry name" value="MFS_trans_sf"/>
</dbReference>
<proteinExistence type="inferred from homology"/>
<evidence type="ECO:0000313" key="4">
    <source>
        <dbReference type="Proteomes" id="UP000255528"/>
    </source>
</evidence>
<feature type="transmembrane region" description="Helical" evidence="2">
    <location>
        <begin position="182"/>
        <end position="201"/>
    </location>
</feature>
<dbReference type="InterPro" id="IPR039672">
    <property type="entry name" value="MFS_2"/>
</dbReference>
<dbReference type="EMBL" id="UIGI01000001">
    <property type="protein sequence ID" value="SUW65301.1"/>
    <property type="molecule type" value="Genomic_DNA"/>
</dbReference>
<feature type="transmembrane region" description="Helical" evidence="2">
    <location>
        <begin position="297"/>
        <end position="315"/>
    </location>
</feature>